<evidence type="ECO:0000313" key="3">
    <source>
        <dbReference type="Proteomes" id="UP000310314"/>
    </source>
</evidence>
<dbReference type="Gene3D" id="3.30.720.120">
    <property type="match status" value="1"/>
</dbReference>
<feature type="domain" description="VOC" evidence="1">
    <location>
        <begin position="3"/>
        <end position="123"/>
    </location>
</feature>
<dbReference type="InterPro" id="IPR004360">
    <property type="entry name" value="Glyas_Fos-R_dOase_dom"/>
</dbReference>
<dbReference type="EMBL" id="VATY01000002">
    <property type="protein sequence ID" value="TMM57462.1"/>
    <property type="molecule type" value="Genomic_DNA"/>
</dbReference>
<dbReference type="SUPFAM" id="SSF54593">
    <property type="entry name" value="Glyoxalase/Bleomycin resistance protein/Dihydroxybiphenyl dioxygenase"/>
    <property type="match status" value="1"/>
</dbReference>
<dbReference type="Pfam" id="PF00903">
    <property type="entry name" value="Glyoxalase"/>
    <property type="match status" value="1"/>
</dbReference>
<proteinExistence type="predicted"/>
<dbReference type="RefSeq" id="WP_138658481.1">
    <property type="nucleotide sequence ID" value="NZ_VATY01000002.1"/>
</dbReference>
<evidence type="ECO:0000313" key="2">
    <source>
        <dbReference type="EMBL" id="TMM57462.1"/>
    </source>
</evidence>
<dbReference type="InterPro" id="IPR029068">
    <property type="entry name" value="Glyas_Bleomycin-R_OHBP_Dase"/>
</dbReference>
<dbReference type="OrthoDB" id="66829at2"/>
<comment type="caution">
    <text evidence="2">The sequence shown here is derived from an EMBL/GenBank/DDBJ whole genome shotgun (WGS) entry which is preliminary data.</text>
</comment>
<keyword evidence="3" id="KW-1185">Reference proteome</keyword>
<gene>
    <name evidence="2" type="ORF">FEE95_13335</name>
</gene>
<dbReference type="Proteomes" id="UP000310314">
    <property type="component" value="Unassembled WGS sequence"/>
</dbReference>
<dbReference type="Gene3D" id="3.30.720.110">
    <property type="match status" value="1"/>
</dbReference>
<dbReference type="PROSITE" id="PS51819">
    <property type="entry name" value="VOC"/>
    <property type="match status" value="1"/>
</dbReference>
<organism evidence="2 3">
    <name type="scientific">Maribacter algarum</name>
    <name type="common">ex Zhang et al. 2020</name>
    <dbReference type="NCBI Taxonomy" id="2578118"/>
    <lineage>
        <taxon>Bacteria</taxon>
        <taxon>Pseudomonadati</taxon>
        <taxon>Bacteroidota</taxon>
        <taxon>Flavobacteriia</taxon>
        <taxon>Flavobacteriales</taxon>
        <taxon>Flavobacteriaceae</taxon>
        <taxon>Maribacter</taxon>
    </lineage>
</organism>
<dbReference type="AlphaFoldDB" id="A0A5S3PRX2"/>
<protein>
    <recommendedName>
        <fullName evidence="1">VOC domain-containing protein</fullName>
    </recommendedName>
</protein>
<dbReference type="InterPro" id="IPR037523">
    <property type="entry name" value="VOC_core"/>
</dbReference>
<sequence length="129" mass="14956">MNTIKRVMTNICSDNLAKSRDFYTKLFDFKVDYDSDWFVHLISKDQELELGIIARTNGIVPKHFQNNPQGFYITFVVDNADEIFKIAKLEKLEIISEPNDTFYGQRRLLLQDPNGTLVDVSSPIKGFEF</sequence>
<reference evidence="2 3" key="1">
    <citation type="submission" date="2019-05" db="EMBL/GenBank/DDBJ databases">
        <authorList>
            <person name="Zhang J.-Y."/>
            <person name="Feg X."/>
            <person name="Du Z.-J."/>
        </authorList>
    </citation>
    <scope>NUCLEOTIDE SEQUENCE [LARGE SCALE GENOMIC DNA]</scope>
    <source>
        <strain evidence="2 3">RZ26</strain>
    </source>
</reference>
<accession>A0A5S3PRX2</accession>
<evidence type="ECO:0000259" key="1">
    <source>
        <dbReference type="PROSITE" id="PS51819"/>
    </source>
</evidence>
<name>A0A5S3PRX2_9FLAO</name>